<comment type="similarity">
    <text evidence="2">Belongs to the multi antimicrobial extrusion (MATE) (TC 2.A.66.1) family. MepA subfamily.</text>
</comment>
<evidence type="ECO:0000256" key="5">
    <source>
        <dbReference type="ARBA" id="ARBA00022475"/>
    </source>
</evidence>
<evidence type="ECO:0000256" key="2">
    <source>
        <dbReference type="ARBA" id="ARBA00008417"/>
    </source>
</evidence>
<evidence type="ECO:0000256" key="7">
    <source>
        <dbReference type="ARBA" id="ARBA00022989"/>
    </source>
</evidence>
<dbReference type="PANTHER" id="PTHR43823:SF3">
    <property type="entry name" value="MULTIDRUG EXPORT PROTEIN MEPA"/>
    <property type="match status" value="1"/>
</dbReference>
<dbReference type="Pfam" id="PF01554">
    <property type="entry name" value="MatE"/>
    <property type="match status" value="2"/>
</dbReference>
<feature type="transmembrane region" description="Helical" evidence="10">
    <location>
        <begin position="370"/>
        <end position="389"/>
    </location>
</feature>
<dbReference type="PIRSF" id="PIRSF006603">
    <property type="entry name" value="DinF"/>
    <property type="match status" value="1"/>
</dbReference>
<keyword evidence="8 10" id="KW-0472">Membrane</keyword>
<keyword evidence="5" id="KW-1003">Cell membrane</keyword>
<evidence type="ECO:0000256" key="6">
    <source>
        <dbReference type="ARBA" id="ARBA00022692"/>
    </source>
</evidence>
<reference evidence="11 12" key="1">
    <citation type="submission" date="2024-01" db="EMBL/GenBank/DDBJ databases">
        <title>Complete genome sequence of Citroniella saccharovorans strain M6.X9, isolated from human fecal sample.</title>
        <authorList>
            <person name="Cheng G."/>
            <person name="Westerholm M."/>
            <person name="Schnurer A."/>
        </authorList>
    </citation>
    <scope>NUCLEOTIDE SEQUENCE [LARGE SCALE GENOMIC DNA]</scope>
    <source>
        <strain evidence="11 12">DSM 29873</strain>
    </source>
</reference>
<dbReference type="PANTHER" id="PTHR43823">
    <property type="entry name" value="SPORULATION PROTEIN YKVU"/>
    <property type="match status" value="1"/>
</dbReference>
<keyword evidence="4" id="KW-0813">Transport</keyword>
<dbReference type="GO" id="GO:0046677">
    <property type="term" value="P:response to antibiotic"/>
    <property type="evidence" value="ECO:0007669"/>
    <property type="project" value="UniProtKB-KW"/>
</dbReference>
<evidence type="ECO:0000256" key="10">
    <source>
        <dbReference type="SAM" id="Phobius"/>
    </source>
</evidence>
<dbReference type="InterPro" id="IPR048279">
    <property type="entry name" value="MdtK-like"/>
</dbReference>
<keyword evidence="12" id="KW-1185">Reference proteome</keyword>
<dbReference type="InterPro" id="IPR051327">
    <property type="entry name" value="MATE_MepA_subfamily"/>
</dbReference>
<keyword evidence="9" id="KW-0046">Antibiotic resistance</keyword>
<evidence type="ECO:0000256" key="4">
    <source>
        <dbReference type="ARBA" id="ARBA00022448"/>
    </source>
</evidence>
<dbReference type="RefSeq" id="WP_324620385.1">
    <property type="nucleotide sequence ID" value="NZ_JAYKOT010000003.1"/>
</dbReference>
<feature type="transmembrane region" description="Helical" evidence="10">
    <location>
        <begin position="286"/>
        <end position="309"/>
    </location>
</feature>
<dbReference type="GO" id="GO:0015297">
    <property type="term" value="F:antiporter activity"/>
    <property type="evidence" value="ECO:0007669"/>
    <property type="project" value="InterPro"/>
</dbReference>
<evidence type="ECO:0000313" key="11">
    <source>
        <dbReference type="EMBL" id="MEB3430195.1"/>
    </source>
</evidence>
<dbReference type="Proteomes" id="UP001357733">
    <property type="component" value="Unassembled WGS sequence"/>
</dbReference>
<gene>
    <name evidence="11" type="ORF">VLK81_09385</name>
</gene>
<evidence type="ECO:0000256" key="1">
    <source>
        <dbReference type="ARBA" id="ARBA00004651"/>
    </source>
</evidence>
<feature type="transmembrane region" description="Helical" evidence="10">
    <location>
        <begin position="20"/>
        <end position="41"/>
    </location>
</feature>
<feature type="transmembrane region" description="Helical" evidence="10">
    <location>
        <begin position="243"/>
        <end position="266"/>
    </location>
</feature>
<organism evidence="11 12">
    <name type="scientific">Citroniella saccharovorans</name>
    <dbReference type="NCBI Taxonomy" id="2053367"/>
    <lineage>
        <taxon>Bacteria</taxon>
        <taxon>Bacillati</taxon>
        <taxon>Bacillota</taxon>
        <taxon>Tissierellia</taxon>
        <taxon>Tissierellales</taxon>
        <taxon>Peptoniphilaceae</taxon>
        <taxon>Citroniella</taxon>
    </lineage>
</organism>
<evidence type="ECO:0000256" key="8">
    <source>
        <dbReference type="ARBA" id="ARBA00023136"/>
    </source>
</evidence>
<dbReference type="AlphaFoldDB" id="A0AAW9MVX3"/>
<name>A0AAW9MVX3_9FIRM</name>
<dbReference type="InterPro" id="IPR045070">
    <property type="entry name" value="MATE_MepA-like"/>
</dbReference>
<feature type="transmembrane region" description="Helical" evidence="10">
    <location>
        <begin position="98"/>
        <end position="121"/>
    </location>
</feature>
<dbReference type="NCBIfam" id="TIGR00797">
    <property type="entry name" value="matE"/>
    <property type="match status" value="1"/>
</dbReference>
<proteinExistence type="inferred from homology"/>
<dbReference type="InterPro" id="IPR002528">
    <property type="entry name" value="MATE_fam"/>
</dbReference>
<evidence type="ECO:0000256" key="3">
    <source>
        <dbReference type="ARBA" id="ARBA00022106"/>
    </source>
</evidence>
<evidence type="ECO:0000256" key="9">
    <source>
        <dbReference type="ARBA" id="ARBA00023251"/>
    </source>
</evidence>
<accession>A0AAW9MVX3</accession>
<sequence>MTEIKDERSRMLGEEHISKLLVKFSIPAIIGMMVTAIYNVVDRIFLGNGVGQLAIGGVYLNLPIVLSMMAFSMLVGLGGNSIASIRLGQNRKDQAEKILGTSFSLIILISVTLSVLLYFNLERLLVLFGASETILPYAKEYGEILVLFGPFNMIGFALNNFIRGEGNPKVAMATMFIGAISNIILDYVFIFIFDMGVKGAALATGIGQFLSFLWTIRYFTIGKSLLKIVPKDMKLETYYIKEIISLGITPFSMQLVFSLVSVGFNHQLQKYGGDLATSSMAIIDSIGQLVFMPIFGINQGLQPIVGFNYGAKKYRRVQNALRLSLKYATIYLSLGWLVMMLFPETLVGVFVKDSASFEAIKPIAVPGLRIYNSMTFMLGFQFVGSGLFQSIGKARVGFILSMTRQLIFLMPLLFILPIFLNINGIWTAMAVSDLLSTLVTTYFLIKSNFLTHNFEKDGEFVVGI</sequence>
<feature type="transmembrane region" description="Helical" evidence="10">
    <location>
        <begin position="396"/>
        <end position="419"/>
    </location>
</feature>
<feature type="transmembrane region" description="Helical" evidence="10">
    <location>
        <begin position="141"/>
        <end position="158"/>
    </location>
</feature>
<feature type="transmembrane region" description="Helical" evidence="10">
    <location>
        <begin position="170"/>
        <end position="193"/>
    </location>
</feature>
<protein>
    <recommendedName>
        <fullName evidence="3">Multidrug export protein MepA</fullName>
    </recommendedName>
</protein>
<dbReference type="GO" id="GO:0042910">
    <property type="term" value="F:xenobiotic transmembrane transporter activity"/>
    <property type="evidence" value="ECO:0007669"/>
    <property type="project" value="InterPro"/>
</dbReference>
<keyword evidence="6 10" id="KW-0812">Transmembrane</keyword>
<dbReference type="CDD" id="cd13143">
    <property type="entry name" value="MATE_MepA_like"/>
    <property type="match status" value="1"/>
</dbReference>
<comment type="caution">
    <text evidence="11">The sequence shown here is derived from an EMBL/GenBank/DDBJ whole genome shotgun (WGS) entry which is preliminary data.</text>
</comment>
<feature type="transmembrane region" description="Helical" evidence="10">
    <location>
        <begin position="330"/>
        <end position="350"/>
    </location>
</feature>
<comment type="subcellular location">
    <subcellularLocation>
        <location evidence="1">Cell membrane</location>
        <topology evidence="1">Multi-pass membrane protein</topology>
    </subcellularLocation>
</comment>
<evidence type="ECO:0000313" key="12">
    <source>
        <dbReference type="Proteomes" id="UP001357733"/>
    </source>
</evidence>
<feature type="transmembrane region" description="Helical" evidence="10">
    <location>
        <begin position="53"/>
        <end position="77"/>
    </location>
</feature>
<keyword evidence="7 10" id="KW-1133">Transmembrane helix</keyword>
<feature type="transmembrane region" description="Helical" evidence="10">
    <location>
        <begin position="199"/>
        <end position="222"/>
    </location>
</feature>
<dbReference type="EMBL" id="JAYKOT010000003">
    <property type="protein sequence ID" value="MEB3430195.1"/>
    <property type="molecule type" value="Genomic_DNA"/>
</dbReference>
<dbReference type="GO" id="GO:0005886">
    <property type="term" value="C:plasma membrane"/>
    <property type="evidence" value="ECO:0007669"/>
    <property type="project" value="UniProtKB-SubCell"/>
</dbReference>